<sequence length="133" mass="14350">MIINDNTIQIRDANRVRVQIGKDASNDYSMSVWDPSGKLMFDARGLKADAIKEGIIRNDMISTNANIDGSKLNISSVVSEINEGSTTLKASKVQFDGIAQTLEVAFNLLKTQADGTKSQTESNTTAINVAQGK</sequence>
<dbReference type="EMBL" id="WMQE01000033">
    <property type="protein sequence ID" value="MTK22219.1"/>
    <property type="molecule type" value="Genomic_DNA"/>
</dbReference>
<gene>
    <name evidence="1" type="ORF">GMA92_12435</name>
</gene>
<reference evidence="1 2" key="1">
    <citation type="journal article" date="2019" name="Nat. Med.">
        <title>A library of human gut bacterial isolates paired with longitudinal multiomics data enables mechanistic microbiome research.</title>
        <authorList>
            <person name="Poyet M."/>
            <person name="Groussin M."/>
            <person name="Gibbons S.M."/>
            <person name="Avila-Pacheco J."/>
            <person name="Jiang X."/>
            <person name="Kearney S.M."/>
            <person name="Perrotta A.R."/>
            <person name="Berdy B."/>
            <person name="Zhao S."/>
            <person name="Lieberman T.D."/>
            <person name="Swanson P.K."/>
            <person name="Smith M."/>
            <person name="Roesemann S."/>
            <person name="Alexander J.E."/>
            <person name="Rich S.A."/>
            <person name="Livny J."/>
            <person name="Vlamakis H."/>
            <person name="Clish C."/>
            <person name="Bullock K."/>
            <person name="Deik A."/>
            <person name="Scott J."/>
            <person name="Pierce K.A."/>
            <person name="Xavier R.J."/>
            <person name="Alm E.J."/>
        </authorList>
    </citation>
    <scope>NUCLEOTIDE SEQUENCE [LARGE SCALE GENOMIC DNA]</scope>
    <source>
        <strain evidence="1 2">BIOML-A198</strain>
    </source>
</reference>
<organism evidence="1 2">
    <name type="scientific">Turicibacter sanguinis</name>
    <dbReference type="NCBI Taxonomy" id="154288"/>
    <lineage>
        <taxon>Bacteria</taxon>
        <taxon>Bacillati</taxon>
        <taxon>Bacillota</taxon>
        <taxon>Erysipelotrichia</taxon>
        <taxon>Erysipelotrichales</taxon>
        <taxon>Turicibacteraceae</taxon>
        <taxon>Turicibacter</taxon>
    </lineage>
</organism>
<proteinExistence type="predicted"/>
<evidence type="ECO:0008006" key="3">
    <source>
        <dbReference type="Google" id="ProtNLM"/>
    </source>
</evidence>
<dbReference type="AlphaFoldDB" id="A0A9X4XF23"/>
<evidence type="ECO:0000313" key="2">
    <source>
        <dbReference type="Proteomes" id="UP000487649"/>
    </source>
</evidence>
<comment type="caution">
    <text evidence="1">The sequence shown here is derived from an EMBL/GenBank/DDBJ whole genome shotgun (WGS) entry which is preliminary data.</text>
</comment>
<name>A0A9X4XF23_9FIRM</name>
<feature type="non-terminal residue" evidence="1">
    <location>
        <position position="133"/>
    </location>
</feature>
<accession>A0A9X4XF23</accession>
<protein>
    <recommendedName>
        <fullName evidence="3">Flagellin</fullName>
    </recommendedName>
</protein>
<evidence type="ECO:0000313" key="1">
    <source>
        <dbReference type="EMBL" id="MTK22219.1"/>
    </source>
</evidence>
<dbReference type="Proteomes" id="UP000487649">
    <property type="component" value="Unassembled WGS sequence"/>
</dbReference>